<dbReference type="InterPro" id="IPR035979">
    <property type="entry name" value="RBD_domain_sf"/>
</dbReference>
<sequence>MEEASGAAEESRRFSNGISGKQLGFQRQKEGMTLFIDNLSRRVSRRALWELFSNRGLVRKVYMPMKNMKAKYKETTFAFVTMAEKEDIGRIIRATDKNRVDGFIVKVSLAKFPKPSEEEGSKACRTEKFLMGEGYERRRAGNANYGNQGLKGSRTYRDALLSNPDERTNDNKEDSNNRSQGEKGNKEDNLLNFSIPAKDTE</sequence>
<proteinExistence type="predicted"/>
<keyword evidence="1" id="KW-0507">mRNA processing</keyword>
<keyword evidence="3" id="KW-0508">mRNA splicing</keyword>
<evidence type="ECO:0000313" key="7">
    <source>
        <dbReference type="EMBL" id="GMJ09820.1"/>
    </source>
</evidence>
<reference evidence="7" key="1">
    <citation type="submission" date="2023-05" db="EMBL/GenBank/DDBJ databases">
        <title>Genome and transcriptome analyses reveal genes involved in the formation of fine ridges on petal epidermal cells in Hibiscus trionum.</title>
        <authorList>
            <person name="Koshimizu S."/>
            <person name="Masuda S."/>
            <person name="Ishii T."/>
            <person name="Shirasu K."/>
            <person name="Hoshino A."/>
            <person name="Arita M."/>
        </authorList>
    </citation>
    <scope>NUCLEOTIDE SEQUENCE</scope>
    <source>
        <strain evidence="7">Hamamatsu line</strain>
    </source>
</reference>
<dbReference type="GO" id="GO:0005681">
    <property type="term" value="C:spliceosomal complex"/>
    <property type="evidence" value="ECO:0007669"/>
    <property type="project" value="UniProtKB-KW"/>
</dbReference>
<organism evidence="7 8">
    <name type="scientific">Hibiscus trionum</name>
    <name type="common">Flower of an hour</name>
    <dbReference type="NCBI Taxonomy" id="183268"/>
    <lineage>
        <taxon>Eukaryota</taxon>
        <taxon>Viridiplantae</taxon>
        <taxon>Streptophyta</taxon>
        <taxon>Embryophyta</taxon>
        <taxon>Tracheophyta</taxon>
        <taxon>Spermatophyta</taxon>
        <taxon>Magnoliopsida</taxon>
        <taxon>eudicotyledons</taxon>
        <taxon>Gunneridae</taxon>
        <taxon>Pentapetalae</taxon>
        <taxon>rosids</taxon>
        <taxon>malvids</taxon>
        <taxon>Malvales</taxon>
        <taxon>Malvaceae</taxon>
        <taxon>Malvoideae</taxon>
        <taxon>Hibiscus</taxon>
    </lineage>
</organism>
<dbReference type="AlphaFoldDB" id="A0A9W7MSK0"/>
<dbReference type="OrthoDB" id="1749483at2759"/>
<keyword evidence="8" id="KW-1185">Reference proteome</keyword>
<evidence type="ECO:0000256" key="1">
    <source>
        <dbReference type="ARBA" id="ARBA00022664"/>
    </source>
</evidence>
<dbReference type="InterPro" id="IPR012677">
    <property type="entry name" value="Nucleotide-bd_a/b_plait_sf"/>
</dbReference>
<evidence type="ECO:0000256" key="3">
    <source>
        <dbReference type="ARBA" id="ARBA00023187"/>
    </source>
</evidence>
<evidence type="ECO:0000256" key="5">
    <source>
        <dbReference type="SAM" id="MobiDB-lite"/>
    </source>
</evidence>
<dbReference type="PROSITE" id="PS50102">
    <property type="entry name" value="RRM"/>
    <property type="match status" value="1"/>
</dbReference>
<dbReference type="SMART" id="SM00360">
    <property type="entry name" value="RRM"/>
    <property type="match status" value="1"/>
</dbReference>
<dbReference type="GO" id="GO:0008380">
    <property type="term" value="P:RNA splicing"/>
    <property type="evidence" value="ECO:0007669"/>
    <property type="project" value="UniProtKB-KW"/>
</dbReference>
<evidence type="ECO:0000259" key="6">
    <source>
        <dbReference type="PROSITE" id="PS50102"/>
    </source>
</evidence>
<evidence type="ECO:0000256" key="2">
    <source>
        <dbReference type="ARBA" id="ARBA00022728"/>
    </source>
</evidence>
<keyword evidence="2" id="KW-0747">Spliceosome</keyword>
<feature type="region of interest" description="Disordered" evidence="5">
    <location>
        <begin position="160"/>
        <end position="201"/>
    </location>
</feature>
<dbReference type="Gene3D" id="3.30.70.330">
    <property type="match status" value="1"/>
</dbReference>
<keyword evidence="4" id="KW-0694">RNA-binding</keyword>
<dbReference type="GO" id="GO:0003723">
    <property type="term" value="F:RNA binding"/>
    <property type="evidence" value="ECO:0007669"/>
    <property type="project" value="UniProtKB-UniRule"/>
</dbReference>
<dbReference type="InterPro" id="IPR000504">
    <property type="entry name" value="RRM_dom"/>
</dbReference>
<evidence type="ECO:0000313" key="8">
    <source>
        <dbReference type="Proteomes" id="UP001165190"/>
    </source>
</evidence>
<dbReference type="Pfam" id="PF00076">
    <property type="entry name" value="RRM_1"/>
    <property type="match status" value="1"/>
</dbReference>
<dbReference type="GO" id="GO:0006397">
    <property type="term" value="P:mRNA processing"/>
    <property type="evidence" value="ECO:0007669"/>
    <property type="project" value="UniProtKB-KW"/>
</dbReference>
<feature type="compositionally biased region" description="Basic and acidic residues" evidence="5">
    <location>
        <begin position="164"/>
        <end position="189"/>
    </location>
</feature>
<accession>A0A9W7MSK0</accession>
<dbReference type="Proteomes" id="UP001165190">
    <property type="component" value="Unassembled WGS sequence"/>
</dbReference>
<dbReference type="CDD" id="cd00590">
    <property type="entry name" value="RRM_SF"/>
    <property type="match status" value="1"/>
</dbReference>
<protein>
    <recommendedName>
        <fullName evidence="6">RRM domain-containing protein</fullName>
    </recommendedName>
</protein>
<evidence type="ECO:0000256" key="4">
    <source>
        <dbReference type="PROSITE-ProRule" id="PRU00176"/>
    </source>
</evidence>
<dbReference type="EMBL" id="BSYR01000056">
    <property type="protein sequence ID" value="GMJ09820.1"/>
    <property type="molecule type" value="Genomic_DNA"/>
</dbReference>
<dbReference type="SUPFAM" id="SSF54928">
    <property type="entry name" value="RNA-binding domain, RBD"/>
    <property type="match status" value="1"/>
</dbReference>
<dbReference type="InterPro" id="IPR050907">
    <property type="entry name" value="SRSF"/>
</dbReference>
<dbReference type="PANTHER" id="PTHR23147">
    <property type="entry name" value="SERINE/ARGININE RICH SPLICING FACTOR"/>
    <property type="match status" value="1"/>
</dbReference>
<name>A0A9W7MSK0_HIBTR</name>
<feature type="domain" description="RRM" evidence="6">
    <location>
        <begin position="32"/>
        <end position="112"/>
    </location>
</feature>
<comment type="caution">
    <text evidence="7">The sequence shown here is derived from an EMBL/GenBank/DDBJ whole genome shotgun (WGS) entry which is preliminary data.</text>
</comment>
<gene>
    <name evidence="7" type="ORF">HRI_004651200</name>
</gene>